<dbReference type="InterPro" id="IPR033985">
    <property type="entry name" value="SusD-like_N"/>
</dbReference>
<protein>
    <submittedName>
        <fullName evidence="8">RagB/SusD family nutrient uptake outer membrane protein</fullName>
    </submittedName>
</protein>
<dbReference type="Gene3D" id="1.25.40.900">
    <property type="match status" value="1"/>
</dbReference>
<evidence type="ECO:0000256" key="5">
    <source>
        <dbReference type="ARBA" id="ARBA00023237"/>
    </source>
</evidence>
<dbReference type="AlphaFoldDB" id="A0A3Q9INN2"/>
<keyword evidence="9" id="KW-1185">Reference proteome</keyword>
<evidence type="ECO:0000259" key="6">
    <source>
        <dbReference type="Pfam" id="PF07980"/>
    </source>
</evidence>
<keyword evidence="3" id="KW-0732">Signal</keyword>
<evidence type="ECO:0000256" key="2">
    <source>
        <dbReference type="ARBA" id="ARBA00006275"/>
    </source>
</evidence>
<evidence type="ECO:0000256" key="3">
    <source>
        <dbReference type="ARBA" id="ARBA00022729"/>
    </source>
</evidence>
<name>A0A3Q9INN2_9BACT</name>
<dbReference type="Proteomes" id="UP000270673">
    <property type="component" value="Chromosome"/>
</dbReference>
<dbReference type="GO" id="GO:0009279">
    <property type="term" value="C:cell outer membrane"/>
    <property type="evidence" value="ECO:0007669"/>
    <property type="project" value="UniProtKB-SubCell"/>
</dbReference>
<dbReference type="Pfam" id="PF14322">
    <property type="entry name" value="SusD-like_3"/>
    <property type="match status" value="1"/>
</dbReference>
<evidence type="ECO:0000259" key="7">
    <source>
        <dbReference type="Pfam" id="PF14322"/>
    </source>
</evidence>
<evidence type="ECO:0000313" key="9">
    <source>
        <dbReference type="Proteomes" id="UP000270673"/>
    </source>
</evidence>
<proteinExistence type="inferred from homology"/>
<sequence>MNKIKYYIILATITLFTLNGCGNWLDVSPKNQVTDEKLFDDYSGFRNALNGIYRELSQQSLYGRELSWGLISVLAQDYDADRLNKAYPEVATYNYDLADTKKMIDNLWIQMYNAIANCNKLIEEIQKKDGTFFPLGKAEKDLIEGEALALRAFIHFDLLRLFAPSPKVNATGTYLPYFTTYPSKYEPKQKTSDFLQLVIGDLLKAKDLVAYFDSTHVTETGLYSATWRYTPQNINLGRFFHSRGIRLNYMAIHGLLARVYMYAGDETNAEKEARFVLEHFVASEGGEDALRFATTSELTSGKGLHTKYKSEIMFALYDDKLTDLYDEFKTTNNTRFALKAWTDFFTEDGDDSRKNLGEYNYETGLYNLLKWQSFDTEVPDVTPNFNLIPVLRLSEMYYIISECRYNTSDATNAQLYLQKVRDAYKADNRTVDMNRYQKELTLEMKKEYLTEGQLFFFYKRLNISIENGGETVNVGNKFILPIPEKEDVF</sequence>
<feature type="domain" description="SusD-like N-terminal" evidence="7">
    <location>
        <begin position="24"/>
        <end position="209"/>
    </location>
</feature>
<evidence type="ECO:0000256" key="4">
    <source>
        <dbReference type="ARBA" id="ARBA00023136"/>
    </source>
</evidence>
<reference evidence="8 9" key="1">
    <citation type="submission" date="2018-10" db="EMBL/GenBank/DDBJ databases">
        <title>Butyricimonas faecalis sp. nov., isolated from human faeces and emended description of the genus Butyricimonas.</title>
        <authorList>
            <person name="Le Roy T."/>
            <person name="Van der Smissen P."/>
            <person name="Paquot A."/>
            <person name="Delzenne N."/>
            <person name="Muccioli G."/>
            <person name="Collet J.-F."/>
            <person name="Cani P.D."/>
        </authorList>
    </citation>
    <scope>NUCLEOTIDE SEQUENCE [LARGE SCALE GENOMIC DNA]</scope>
    <source>
        <strain evidence="8 9">H184</strain>
    </source>
</reference>
<comment type="subcellular location">
    <subcellularLocation>
        <location evidence="1">Cell outer membrane</location>
    </subcellularLocation>
</comment>
<evidence type="ECO:0000313" key="8">
    <source>
        <dbReference type="EMBL" id="AZS28243.1"/>
    </source>
</evidence>
<dbReference type="SUPFAM" id="SSF48452">
    <property type="entry name" value="TPR-like"/>
    <property type="match status" value="1"/>
</dbReference>
<accession>A0A3Q9INN2</accession>
<comment type="similarity">
    <text evidence="2">Belongs to the SusD family.</text>
</comment>
<organism evidence="8 9">
    <name type="scientific">Butyricimonas faecalis</name>
    <dbReference type="NCBI Taxonomy" id="2093856"/>
    <lineage>
        <taxon>Bacteria</taxon>
        <taxon>Pseudomonadati</taxon>
        <taxon>Bacteroidota</taxon>
        <taxon>Bacteroidia</taxon>
        <taxon>Bacteroidales</taxon>
        <taxon>Odoribacteraceae</taxon>
        <taxon>Butyricimonas</taxon>
    </lineage>
</organism>
<dbReference type="Gene3D" id="1.25.40.390">
    <property type="match status" value="1"/>
</dbReference>
<gene>
    <name evidence="8" type="ORF">D8S85_00875</name>
</gene>
<keyword evidence="5" id="KW-0998">Cell outer membrane</keyword>
<keyword evidence="4" id="KW-0472">Membrane</keyword>
<dbReference type="KEGG" id="buy:D8S85_00875"/>
<feature type="domain" description="RagB/SusD" evidence="6">
    <location>
        <begin position="359"/>
        <end position="462"/>
    </location>
</feature>
<evidence type="ECO:0000256" key="1">
    <source>
        <dbReference type="ARBA" id="ARBA00004442"/>
    </source>
</evidence>
<dbReference type="Pfam" id="PF07980">
    <property type="entry name" value="SusD_RagB"/>
    <property type="match status" value="1"/>
</dbReference>
<dbReference type="InterPro" id="IPR011990">
    <property type="entry name" value="TPR-like_helical_dom_sf"/>
</dbReference>
<dbReference type="EMBL" id="CP032819">
    <property type="protein sequence ID" value="AZS28243.1"/>
    <property type="molecule type" value="Genomic_DNA"/>
</dbReference>
<dbReference type="InterPro" id="IPR012944">
    <property type="entry name" value="SusD_RagB_dom"/>
</dbReference>
<dbReference type="OrthoDB" id="617686at2"/>
<dbReference type="RefSeq" id="WP_106624383.1">
    <property type="nucleotide sequence ID" value="NZ_CP032819.1"/>
</dbReference>